<dbReference type="InterPro" id="IPR010930">
    <property type="entry name" value="Flg_bb/hook_C_dom"/>
</dbReference>
<keyword evidence="5" id="KW-0969">Cilium</keyword>
<keyword evidence="5" id="KW-0966">Cell projection</keyword>
<comment type="subcellular location">
    <subcellularLocation>
        <location evidence="2">Bacterial flagellum basal body</location>
    </subcellularLocation>
</comment>
<sequence>MNISSNIASGTMRQLQSKLDIISHNVANSETTGFKKRDVSFSDLLHQEYSNQPTEGNRLTPPGLRVGSGAKIAQTRLSNEPGIAMQTGRMLDFALTNGYHFFQVERNDNGASDTRLTREGAFFLTENPANPEELVIANENGFYLLDANGERMTVPYTFESLQLMANGQLEARLQDGTVAAVGQIGLMQVAKPQLLEAAGETDFLMPDGENRMQAIAATDQLVQQGALEGSNVDMAKEMSDLILTQRHYQFNARSLSIADEMSGLINGIRR</sequence>
<dbReference type="InterPro" id="IPR037925">
    <property type="entry name" value="FlgE/F/G-like"/>
</dbReference>
<evidence type="ECO:0000313" key="6">
    <source>
        <dbReference type="Proteomes" id="UP000318521"/>
    </source>
</evidence>
<dbReference type="InterPro" id="IPR001444">
    <property type="entry name" value="Flag_bb_rod_N"/>
</dbReference>
<proteinExistence type="inferred from homology"/>
<keyword evidence="5" id="KW-0282">Flagellum</keyword>
<dbReference type="Pfam" id="PF00460">
    <property type="entry name" value="Flg_bb_rod"/>
    <property type="match status" value="1"/>
</dbReference>
<gene>
    <name evidence="5" type="ORF">FN960_03325</name>
</gene>
<evidence type="ECO:0000259" key="3">
    <source>
        <dbReference type="Pfam" id="PF00460"/>
    </source>
</evidence>
<evidence type="ECO:0000259" key="4">
    <source>
        <dbReference type="Pfam" id="PF06429"/>
    </source>
</evidence>
<dbReference type="GO" id="GO:0071978">
    <property type="term" value="P:bacterial-type flagellum-dependent swarming motility"/>
    <property type="evidence" value="ECO:0007669"/>
    <property type="project" value="TreeGrafter"/>
</dbReference>
<organism evidence="5 6">
    <name type="scientific">Alkalicoccobacillus porphyridii</name>
    <dbReference type="NCBI Taxonomy" id="2597270"/>
    <lineage>
        <taxon>Bacteria</taxon>
        <taxon>Bacillati</taxon>
        <taxon>Bacillota</taxon>
        <taxon>Bacilli</taxon>
        <taxon>Bacillales</taxon>
        <taxon>Bacillaceae</taxon>
        <taxon>Alkalicoccobacillus</taxon>
    </lineage>
</organism>
<keyword evidence="6" id="KW-1185">Reference proteome</keyword>
<dbReference type="EMBL" id="VLXZ01000001">
    <property type="protein sequence ID" value="TSB48595.1"/>
    <property type="molecule type" value="Genomic_DNA"/>
</dbReference>
<comment type="similarity">
    <text evidence="1 2">Belongs to the flagella basal body rod proteins family.</text>
</comment>
<dbReference type="InterPro" id="IPR020013">
    <property type="entry name" value="Flagellar_FlgE/F/G"/>
</dbReference>
<reference evidence="5 6" key="1">
    <citation type="submission" date="2019-07" db="EMBL/GenBank/DDBJ databases">
        <authorList>
            <person name="Park Y.J."/>
            <person name="Jeong S.E."/>
            <person name="Jung H.S."/>
        </authorList>
    </citation>
    <scope>NUCLEOTIDE SEQUENCE [LARGE SCALE GENOMIC DNA]</scope>
    <source>
        <strain evidence="6">P16(2019)</strain>
    </source>
</reference>
<dbReference type="PANTHER" id="PTHR30435:SF19">
    <property type="entry name" value="FLAGELLAR BASAL-BODY ROD PROTEIN FLGG"/>
    <property type="match status" value="1"/>
</dbReference>
<name>A0A554A4J4_9BACI</name>
<dbReference type="RefSeq" id="WP_143846939.1">
    <property type="nucleotide sequence ID" value="NZ_VLXZ01000001.1"/>
</dbReference>
<evidence type="ECO:0000313" key="5">
    <source>
        <dbReference type="EMBL" id="TSB48595.1"/>
    </source>
</evidence>
<evidence type="ECO:0000256" key="2">
    <source>
        <dbReference type="RuleBase" id="RU362116"/>
    </source>
</evidence>
<feature type="domain" description="Flagellar basal-body/hook protein C-terminal" evidence="4">
    <location>
        <begin position="223"/>
        <end position="266"/>
    </location>
</feature>
<protein>
    <submittedName>
        <fullName evidence="5">Flagellar hook-basal body protein</fullName>
    </submittedName>
</protein>
<accession>A0A554A4J4</accession>
<dbReference type="PANTHER" id="PTHR30435">
    <property type="entry name" value="FLAGELLAR PROTEIN"/>
    <property type="match status" value="1"/>
</dbReference>
<feature type="domain" description="Flagellar basal body rod protein N-terminal" evidence="3">
    <location>
        <begin position="6"/>
        <end position="35"/>
    </location>
</feature>
<dbReference type="GO" id="GO:0009425">
    <property type="term" value="C:bacterial-type flagellum basal body"/>
    <property type="evidence" value="ECO:0007669"/>
    <property type="project" value="UniProtKB-SubCell"/>
</dbReference>
<dbReference type="Proteomes" id="UP000318521">
    <property type="component" value="Unassembled WGS sequence"/>
</dbReference>
<dbReference type="NCBIfam" id="TIGR03506">
    <property type="entry name" value="FlgEFG_subfam"/>
    <property type="match status" value="1"/>
</dbReference>
<dbReference type="OrthoDB" id="9804559at2"/>
<keyword evidence="2" id="KW-0975">Bacterial flagellum</keyword>
<dbReference type="SUPFAM" id="SSF117143">
    <property type="entry name" value="Flagellar hook protein flgE"/>
    <property type="match status" value="1"/>
</dbReference>
<evidence type="ECO:0000256" key="1">
    <source>
        <dbReference type="ARBA" id="ARBA00009677"/>
    </source>
</evidence>
<comment type="caution">
    <text evidence="5">The sequence shown here is derived from an EMBL/GenBank/DDBJ whole genome shotgun (WGS) entry which is preliminary data.</text>
</comment>
<dbReference type="AlphaFoldDB" id="A0A554A4J4"/>
<dbReference type="Pfam" id="PF06429">
    <property type="entry name" value="Flg_bbr_C"/>
    <property type="match status" value="1"/>
</dbReference>